<feature type="compositionally biased region" description="Low complexity" evidence="1">
    <location>
        <begin position="224"/>
        <end position="243"/>
    </location>
</feature>
<proteinExistence type="predicted"/>
<feature type="region of interest" description="Disordered" evidence="1">
    <location>
        <begin position="175"/>
        <end position="252"/>
    </location>
</feature>
<evidence type="ECO:0000259" key="2">
    <source>
        <dbReference type="Pfam" id="PF13403"/>
    </source>
</evidence>
<sequence length="252" mass="26038">MIGNSRKTSAHAETGRTGLLAGTRIATPSGARAVETLRPGDLVLTRDHGLQPVLRLEAGPSDAADAPLRLLPAALPGLERALRLPPRQRVLLRGARIARLFGESEVLVEAAHLAPQDDIRRGGPTRIVGFGLVLPRAELIWAEGAALESHAPQDSAPARRCLGWHEAARLRADQGFGTVRPLGTASGTPSRPAAATGSLSASRNATSASISPSLSTTGGAVTEAPIAPASSASSRMRQSAASMRGRTACARS</sequence>
<accession>A0A2G1ML08</accession>
<dbReference type="InterPro" id="IPR028992">
    <property type="entry name" value="Hedgehog/Intein_dom"/>
</dbReference>
<dbReference type="EMBL" id="NQWH01000003">
    <property type="protein sequence ID" value="PHP29377.1"/>
    <property type="molecule type" value="Genomic_DNA"/>
</dbReference>
<evidence type="ECO:0000313" key="3">
    <source>
        <dbReference type="EMBL" id="PHP29377.1"/>
    </source>
</evidence>
<dbReference type="AlphaFoldDB" id="A0A2G1ML08"/>
<dbReference type="SUPFAM" id="SSF51294">
    <property type="entry name" value="Hedgehog/intein (Hint) domain"/>
    <property type="match status" value="1"/>
</dbReference>
<name>A0A2G1ML08_9RHOB</name>
<feature type="compositionally biased region" description="Polar residues" evidence="1">
    <location>
        <begin position="197"/>
        <end position="219"/>
    </location>
</feature>
<evidence type="ECO:0000313" key="4">
    <source>
        <dbReference type="Proteomes" id="UP000221860"/>
    </source>
</evidence>
<comment type="caution">
    <text evidence="3">The sequence shown here is derived from an EMBL/GenBank/DDBJ whole genome shotgun (WGS) entry which is preliminary data.</text>
</comment>
<feature type="domain" description="Hedgehog/Intein (Hint)" evidence="2">
    <location>
        <begin position="19"/>
        <end position="153"/>
    </location>
</feature>
<dbReference type="Pfam" id="PF13403">
    <property type="entry name" value="Hint_2"/>
    <property type="match status" value="1"/>
</dbReference>
<gene>
    <name evidence="3" type="ORF">CJ301_02615</name>
</gene>
<keyword evidence="4" id="KW-1185">Reference proteome</keyword>
<feature type="region of interest" description="Disordered" evidence="1">
    <location>
        <begin position="1"/>
        <end position="20"/>
    </location>
</feature>
<dbReference type="OrthoDB" id="7685535at2"/>
<dbReference type="InterPro" id="IPR036844">
    <property type="entry name" value="Hint_dom_sf"/>
</dbReference>
<dbReference type="Proteomes" id="UP000221860">
    <property type="component" value="Unassembled WGS sequence"/>
</dbReference>
<protein>
    <recommendedName>
        <fullName evidence="2">Hedgehog/Intein (Hint) domain-containing protein</fullName>
    </recommendedName>
</protein>
<evidence type="ECO:0000256" key="1">
    <source>
        <dbReference type="SAM" id="MobiDB-lite"/>
    </source>
</evidence>
<organism evidence="3 4">
    <name type="scientific">Limimaricola cinnabarinus</name>
    <dbReference type="NCBI Taxonomy" id="1125964"/>
    <lineage>
        <taxon>Bacteria</taxon>
        <taxon>Pseudomonadati</taxon>
        <taxon>Pseudomonadota</taxon>
        <taxon>Alphaproteobacteria</taxon>
        <taxon>Rhodobacterales</taxon>
        <taxon>Paracoccaceae</taxon>
        <taxon>Limimaricola</taxon>
    </lineage>
</organism>
<reference evidence="3 4" key="1">
    <citation type="submission" date="2017-08" db="EMBL/GenBank/DDBJ databases">
        <title>Draft Genome Sequence of Loktanella cinnabarina Strain XM1, Isolated from Coastal Surface Water.</title>
        <authorList>
            <person name="Ma R."/>
            <person name="Wang J."/>
            <person name="Wang Q."/>
            <person name="Ma Z."/>
            <person name="Li J."/>
            <person name="Chen L."/>
        </authorList>
    </citation>
    <scope>NUCLEOTIDE SEQUENCE [LARGE SCALE GENOMIC DNA]</scope>
    <source>
        <strain evidence="3 4">XM1</strain>
    </source>
</reference>